<keyword evidence="3" id="KW-1185">Reference proteome</keyword>
<dbReference type="Proteomes" id="UP001558713">
    <property type="component" value="Unassembled WGS sequence"/>
</dbReference>
<dbReference type="EMBL" id="JBANAX010000306">
    <property type="protein sequence ID" value="KAL1214652.1"/>
    <property type="molecule type" value="Genomic_DNA"/>
</dbReference>
<name>A0ABD1B6T5_CARAN</name>
<dbReference type="Pfam" id="PF00646">
    <property type="entry name" value="F-box"/>
    <property type="match status" value="1"/>
</dbReference>
<gene>
    <name evidence="2" type="ORF">V5N11_009529</name>
</gene>
<dbReference type="PANTHER" id="PTHR31111:SF125">
    <property type="entry name" value="F-BOX PROTEIN CPR30-LIKE"/>
    <property type="match status" value="1"/>
</dbReference>
<dbReference type="PANTHER" id="PTHR31111">
    <property type="entry name" value="BNAA05G37150D PROTEIN-RELATED"/>
    <property type="match status" value="1"/>
</dbReference>
<dbReference type="Gene3D" id="1.20.1280.50">
    <property type="match status" value="1"/>
</dbReference>
<dbReference type="SUPFAM" id="SSF81383">
    <property type="entry name" value="F-box domain"/>
    <property type="match status" value="1"/>
</dbReference>
<dbReference type="InterPro" id="IPR001810">
    <property type="entry name" value="F-box_dom"/>
</dbReference>
<evidence type="ECO:0000259" key="1">
    <source>
        <dbReference type="SMART" id="SM00256"/>
    </source>
</evidence>
<organism evidence="2 3">
    <name type="scientific">Cardamine amara subsp. amara</name>
    <dbReference type="NCBI Taxonomy" id="228776"/>
    <lineage>
        <taxon>Eukaryota</taxon>
        <taxon>Viridiplantae</taxon>
        <taxon>Streptophyta</taxon>
        <taxon>Embryophyta</taxon>
        <taxon>Tracheophyta</taxon>
        <taxon>Spermatophyta</taxon>
        <taxon>Magnoliopsida</taxon>
        <taxon>eudicotyledons</taxon>
        <taxon>Gunneridae</taxon>
        <taxon>Pentapetalae</taxon>
        <taxon>rosids</taxon>
        <taxon>malvids</taxon>
        <taxon>Brassicales</taxon>
        <taxon>Brassicaceae</taxon>
        <taxon>Cardamineae</taxon>
        <taxon>Cardamine</taxon>
    </lineage>
</organism>
<protein>
    <submittedName>
        <fullName evidence="2">F-box protein</fullName>
    </submittedName>
</protein>
<reference evidence="2 3" key="1">
    <citation type="submission" date="2024-04" db="EMBL/GenBank/DDBJ databases">
        <title>Genome assembly C_amara_ONT_v2.</title>
        <authorList>
            <person name="Yant L."/>
            <person name="Moore C."/>
            <person name="Slenker M."/>
        </authorList>
    </citation>
    <scope>NUCLEOTIDE SEQUENCE [LARGE SCALE GENOMIC DNA]</scope>
    <source>
        <tissue evidence="2">Leaf</tissue>
    </source>
</reference>
<evidence type="ECO:0000313" key="3">
    <source>
        <dbReference type="Proteomes" id="UP001558713"/>
    </source>
</evidence>
<dbReference type="InterPro" id="IPR036047">
    <property type="entry name" value="F-box-like_dom_sf"/>
</dbReference>
<proteinExistence type="predicted"/>
<evidence type="ECO:0000313" key="2">
    <source>
        <dbReference type="EMBL" id="KAL1214652.1"/>
    </source>
</evidence>
<dbReference type="AlphaFoldDB" id="A0ABD1B6T5"/>
<feature type="domain" description="F-box" evidence="1">
    <location>
        <begin position="30"/>
        <end position="70"/>
    </location>
</feature>
<accession>A0ABD1B6T5</accession>
<dbReference type="SMART" id="SM00256">
    <property type="entry name" value="FBOX"/>
    <property type="match status" value="1"/>
</dbReference>
<sequence>MRKRQKHVSEEENCHTHKSSSTSLDISEVIPIDLFFDIFSRLPHKTIAKCCFVSKLWYSILSRPDFIDLIFKRSSAHPRLLFAFKSFSSNWSRFFSSPQPVKPDENLPLLAVDDGIRACPWLAL</sequence>
<comment type="caution">
    <text evidence="2">The sequence shown here is derived from an EMBL/GenBank/DDBJ whole genome shotgun (WGS) entry which is preliminary data.</text>
</comment>